<dbReference type="Proteomes" id="UP000489600">
    <property type="component" value="Unassembled WGS sequence"/>
</dbReference>
<gene>
    <name evidence="1" type="ORF">ANE_LOCUS26515</name>
</gene>
<proteinExistence type="predicted"/>
<sequence>MEGVGARLSRTSSRYSGPATTAVFSGRVRKWKKKWVRVSTSSVGVFRASKSNGRNNNNSNSSNSPHHLLLHKWTPLSSATVTPSDANGFGETEEPPKRRFRYAPIAMLEHREKVASKDSEIEAIAEETDEFDNESPLPKAVELDMNMTDTDQTQETKTGLLNLGLCLNSEGTEE</sequence>
<keyword evidence="2" id="KW-1185">Reference proteome</keyword>
<protein>
    <submittedName>
        <fullName evidence="1">Uncharacterized protein</fullName>
    </submittedName>
</protein>
<reference evidence="1" key="1">
    <citation type="submission" date="2019-07" db="EMBL/GenBank/DDBJ databases">
        <authorList>
            <person name="Dittberner H."/>
        </authorList>
    </citation>
    <scope>NUCLEOTIDE SEQUENCE [LARGE SCALE GENOMIC DNA]</scope>
</reference>
<dbReference type="PANTHER" id="PTHR34572:SF8">
    <property type="entry name" value="(RAPE) HYPOTHETICAL PROTEIN"/>
    <property type="match status" value="1"/>
</dbReference>
<accession>A0A565CR60</accession>
<organism evidence="1 2">
    <name type="scientific">Arabis nemorensis</name>
    <dbReference type="NCBI Taxonomy" id="586526"/>
    <lineage>
        <taxon>Eukaryota</taxon>
        <taxon>Viridiplantae</taxon>
        <taxon>Streptophyta</taxon>
        <taxon>Embryophyta</taxon>
        <taxon>Tracheophyta</taxon>
        <taxon>Spermatophyta</taxon>
        <taxon>Magnoliopsida</taxon>
        <taxon>eudicotyledons</taxon>
        <taxon>Gunneridae</taxon>
        <taxon>Pentapetalae</taxon>
        <taxon>rosids</taxon>
        <taxon>malvids</taxon>
        <taxon>Brassicales</taxon>
        <taxon>Brassicaceae</taxon>
        <taxon>Arabideae</taxon>
        <taxon>Arabis</taxon>
    </lineage>
</organism>
<dbReference type="AlphaFoldDB" id="A0A565CR60"/>
<dbReference type="EMBL" id="CABITT030000008">
    <property type="protein sequence ID" value="VVB16071.1"/>
    <property type="molecule type" value="Genomic_DNA"/>
</dbReference>
<comment type="caution">
    <text evidence="1">The sequence shown here is derived from an EMBL/GenBank/DDBJ whole genome shotgun (WGS) entry which is preliminary data.</text>
</comment>
<evidence type="ECO:0000313" key="2">
    <source>
        <dbReference type="Proteomes" id="UP000489600"/>
    </source>
</evidence>
<dbReference type="OrthoDB" id="2020529at2759"/>
<evidence type="ECO:0000313" key="1">
    <source>
        <dbReference type="EMBL" id="VVB16071.1"/>
    </source>
</evidence>
<dbReference type="PANTHER" id="PTHR34572">
    <property type="entry name" value="GOLGIN FAMILY A PROTEIN"/>
    <property type="match status" value="1"/>
</dbReference>
<name>A0A565CR60_9BRAS</name>